<sequence>MESFTNEGADRHAGAPGPALPPDAAHEGGAAAGNVPGAASAAATHEGGAADDPAGAAPPAEAADVALPGTPAAAAPLLAAQEIPAAAPAVEESQPRTRRPRPDDGQRVGTWRTEERQYVTEVILRFGEGRLPNVPDNTSLRVLLSTVLNCSPMRITRCVNQTSVLTHRWICAQASRRNSRAGTRSRAGATAAPPRRSPRPSSGSGRSSARSTGASGTTARS</sequence>
<organism evidence="2">
    <name type="scientific">Pelagomonas calceolata</name>
    <dbReference type="NCBI Taxonomy" id="35677"/>
    <lineage>
        <taxon>Eukaryota</taxon>
        <taxon>Sar</taxon>
        <taxon>Stramenopiles</taxon>
        <taxon>Ochrophyta</taxon>
        <taxon>Pelagophyceae</taxon>
        <taxon>Pelagomonadales</taxon>
        <taxon>Pelagomonadaceae</taxon>
        <taxon>Pelagomonas</taxon>
    </lineage>
</organism>
<accession>A0A7S3ZVR5</accession>
<dbReference type="PANTHER" id="PTHR35213">
    <property type="entry name" value="RING-TYPE DOMAIN-CONTAINING PROTEIN-RELATED"/>
    <property type="match status" value="1"/>
</dbReference>
<evidence type="ECO:0000256" key="1">
    <source>
        <dbReference type="SAM" id="MobiDB-lite"/>
    </source>
</evidence>
<feature type="region of interest" description="Disordered" evidence="1">
    <location>
        <begin position="175"/>
        <end position="221"/>
    </location>
</feature>
<gene>
    <name evidence="2" type="ORF">PCAL00307_LOCUS10856</name>
</gene>
<feature type="compositionally biased region" description="Low complexity" evidence="1">
    <location>
        <begin position="28"/>
        <end position="66"/>
    </location>
</feature>
<dbReference type="PANTHER" id="PTHR35213:SF5">
    <property type="entry name" value="RING-TYPE DOMAIN-CONTAINING PROTEIN"/>
    <property type="match status" value="1"/>
</dbReference>
<feature type="compositionally biased region" description="Basic and acidic residues" evidence="1">
    <location>
        <begin position="100"/>
        <end position="111"/>
    </location>
</feature>
<protein>
    <submittedName>
        <fullName evidence="2">Uncharacterized protein</fullName>
    </submittedName>
</protein>
<name>A0A7S3ZVR5_9STRA</name>
<evidence type="ECO:0000313" key="2">
    <source>
        <dbReference type="EMBL" id="CAE0695420.1"/>
    </source>
</evidence>
<dbReference type="AlphaFoldDB" id="A0A7S3ZVR5"/>
<feature type="region of interest" description="Disordered" evidence="1">
    <location>
        <begin position="1"/>
        <end position="66"/>
    </location>
</feature>
<reference evidence="2" key="1">
    <citation type="submission" date="2021-01" db="EMBL/GenBank/DDBJ databases">
        <authorList>
            <person name="Corre E."/>
            <person name="Pelletier E."/>
            <person name="Niang G."/>
            <person name="Scheremetjew M."/>
            <person name="Finn R."/>
            <person name="Kale V."/>
            <person name="Holt S."/>
            <person name="Cochrane G."/>
            <person name="Meng A."/>
            <person name="Brown T."/>
            <person name="Cohen L."/>
        </authorList>
    </citation>
    <scope>NUCLEOTIDE SEQUENCE</scope>
    <source>
        <strain evidence="2">CCMP1756</strain>
    </source>
</reference>
<feature type="region of interest" description="Disordered" evidence="1">
    <location>
        <begin position="86"/>
        <end position="111"/>
    </location>
</feature>
<proteinExistence type="predicted"/>
<dbReference type="EMBL" id="HBIW01012647">
    <property type="protein sequence ID" value="CAE0695420.1"/>
    <property type="molecule type" value="Transcribed_RNA"/>
</dbReference>